<organism evidence="2 3">
    <name type="scientific">Malonomonas rubra DSM 5091</name>
    <dbReference type="NCBI Taxonomy" id="1122189"/>
    <lineage>
        <taxon>Bacteria</taxon>
        <taxon>Pseudomonadati</taxon>
        <taxon>Thermodesulfobacteriota</taxon>
        <taxon>Desulfuromonadia</taxon>
        <taxon>Desulfuromonadales</taxon>
        <taxon>Geopsychrobacteraceae</taxon>
        <taxon>Malonomonas</taxon>
    </lineage>
</organism>
<dbReference type="EMBL" id="FQZT01000005">
    <property type="protein sequence ID" value="SHJ19588.1"/>
    <property type="molecule type" value="Genomic_DNA"/>
</dbReference>
<dbReference type="RefSeq" id="WP_072907987.1">
    <property type="nucleotide sequence ID" value="NZ_FQZT01000005.1"/>
</dbReference>
<evidence type="ECO:0000313" key="2">
    <source>
        <dbReference type="EMBL" id="SHJ19588.1"/>
    </source>
</evidence>
<dbReference type="GO" id="GO:0042781">
    <property type="term" value="F:3'-tRNA processing endoribonuclease activity"/>
    <property type="evidence" value="ECO:0007669"/>
    <property type="project" value="TreeGrafter"/>
</dbReference>
<dbReference type="CDD" id="cd07740">
    <property type="entry name" value="metallo-hydrolase-like_MBL-fold"/>
    <property type="match status" value="1"/>
</dbReference>
<dbReference type="OrthoDB" id="9800940at2"/>
<dbReference type="SUPFAM" id="SSF56281">
    <property type="entry name" value="Metallo-hydrolase/oxidoreductase"/>
    <property type="match status" value="1"/>
</dbReference>
<dbReference type="Proteomes" id="UP000184171">
    <property type="component" value="Unassembled WGS sequence"/>
</dbReference>
<dbReference type="PANTHER" id="PTHR46018">
    <property type="entry name" value="ZINC PHOSPHODIESTERASE ELAC PROTEIN 1"/>
    <property type="match status" value="1"/>
</dbReference>
<dbReference type="PANTHER" id="PTHR46018:SF7">
    <property type="entry name" value="RIBONUCLEASE Z"/>
    <property type="match status" value="1"/>
</dbReference>
<accession>A0A1M6HBG1</accession>
<dbReference type="STRING" id="1122189.SAMN02745165_01772"/>
<feature type="domain" description="Metallo-beta-lactamase" evidence="1">
    <location>
        <begin position="21"/>
        <end position="200"/>
    </location>
</feature>
<name>A0A1M6HBG1_MALRU</name>
<protein>
    <submittedName>
        <fullName evidence="2">Ribonuclease BN, tRNA processing enzyme</fullName>
    </submittedName>
</protein>
<dbReference type="InterPro" id="IPR036866">
    <property type="entry name" value="RibonucZ/Hydroxyglut_hydro"/>
</dbReference>
<evidence type="ECO:0000313" key="3">
    <source>
        <dbReference type="Proteomes" id="UP000184171"/>
    </source>
</evidence>
<dbReference type="AlphaFoldDB" id="A0A1M6HBG1"/>
<proteinExistence type="predicted"/>
<evidence type="ECO:0000259" key="1">
    <source>
        <dbReference type="SMART" id="SM00849"/>
    </source>
</evidence>
<dbReference type="Pfam" id="PF23023">
    <property type="entry name" value="Anti-Pycsar_Apyc1"/>
    <property type="match status" value="1"/>
</dbReference>
<dbReference type="Gene3D" id="3.60.15.10">
    <property type="entry name" value="Ribonuclease Z/Hydroxyacylglutathione hydrolase-like"/>
    <property type="match status" value="1"/>
</dbReference>
<gene>
    <name evidence="2" type="ORF">SAMN02745165_01772</name>
</gene>
<dbReference type="InterPro" id="IPR001279">
    <property type="entry name" value="Metallo-B-lactamas"/>
</dbReference>
<reference evidence="2 3" key="1">
    <citation type="submission" date="2016-11" db="EMBL/GenBank/DDBJ databases">
        <authorList>
            <person name="Jaros S."/>
            <person name="Januszkiewicz K."/>
            <person name="Wedrychowicz H."/>
        </authorList>
    </citation>
    <scope>NUCLEOTIDE SEQUENCE [LARGE SCALE GENOMIC DNA]</scope>
    <source>
        <strain evidence="2 3">DSM 5091</strain>
    </source>
</reference>
<sequence>MKTAELRCVGTGDAFGSGGRLNSCYHLHYGQEQLLLDCGCSSLIGLQRCGLDPAGIDAIVISHLHGDHFGGIPFLLLEAKFVSQRQRPLTLIGPPKLESQVRAAVDALYPGTVDDGFAFPLVYKTLQPGEILTQGCFEIGSYAVKHGSSADVFALQVAVGGKKIAYTGDSEWVDSLIDLAAGSEIMLTECFAYAHPVPSHLDYQTLLQKRDSLCSKRLLLTHMGPEMLAKIDELEFETVSDGDLIQL</sequence>
<keyword evidence="3" id="KW-1185">Reference proteome</keyword>
<dbReference type="SMART" id="SM00849">
    <property type="entry name" value="Lactamase_B"/>
    <property type="match status" value="1"/>
</dbReference>